<accession>A0ABZ2VY74</accession>
<dbReference type="EMBL" id="CP101118">
    <property type="protein sequence ID" value="WZF87179.1"/>
    <property type="molecule type" value="Genomic_DNA"/>
</dbReference>
<feature type="domain" description="PBP" evidence="2">
    <location>
        <begin position="142"/>
        <end position="324"/>
    </location>
</feature>
<dbReference type="RefSeq" id="WP_117618840.1">
    <property type="nucleotide sequence ID" value="NZ_CP101118.1"/>
</dbReference>
<dbReference type="InterPro" id="IPR024370">
    <property type="entry name" value="PBP_domain"/>
</dbReference>
<reference evidence="3 4" key="1">
    <citation type="submission" date="2022-07" db="EMBL/GenBank/DDBJ databases">
        <title>A copper resistant bacterium isolated from sediment samples of deep sea hydrothermal areas.</title>
        <authorList>
            <person name="Zeng X."/>
        </authorList>
    </citation>
    <scope>NUCLEOTIDE SEQUENCE [LARGE SCALE GENOMIC DNA]</scope>
    <source>
        <strain evidence="4">CuT 6</strain>
    </source>
</reference>
<dbReference type="SUPFAM" id="SSF53850">
    <property type="entry name" value="Periplasmic binding protein-like II"/>
    <property type="match status" value="1"/>
</dbReference>
<gene>
    <name evidence="3" type="ORF">NLK58_12500</name>
</gene>
<feature type="region of interest" description="Disordered" evidence="1">
    <location>
        <begin position="356"/>
        <end position="375"/>
    </location>
</feature>
<dbReference type="InterPro" id="IPR036390">
    <property type="entry name" value="WH_DNA-bd_sf"/>
</dbReference>
<evidence type="ECO:0000256" key="1">
    <source>
        <dbReference type="SAM" id="MobiDB-lite"/>
    </source>
</evidence>
<dbReference type="PANTHER" id="PTHR38431">
    <property type="entry name" value="BLL2305 PROTEIN"/>
    <property type="match status" value="1"/>
</dbReference>
<dbReference type="Proteomes" id="UP001475781">
    <property type="component" value="Chromosome"/>
</dbReference>
<protein>
    <submittedName>
        <fullName evidence="3">Helix-turn-helix transcriptional regulator</fullName>
    </submittedName>
</protein>
<dbReference type="Pfam" id="PF12727">
    <property type="entry name" value="PBP_like"/>
    <property type="match status" value="1"/>
</dbReference>
<evidence type="ECO:0000259" key="2">
    <source>
        <dbReference type="Pfam" id="PF12727"/>
    </source>
</evidence>
<keyword evidence="4" id="KW-1185">Reference proteome</keyword>
<organism evidence="3 4">
    <name type="scientific">Marinobacter metalliresistant</name>
    <dbReference type="NCBI Taxonomy" id="2961995"/>
    <lineage>
        <taxon>Bacteria</taxon>
        <taxon>Pseudomonadati</taxon>
        <taxon>Pseudomonadota</taxon>
        <taxon>Gammaproteobacteria</taxon>
        <taxon>Pseudomonadales</taxon>
        <taxon>Marinobacteraceae</taxon>
        <taxon>Marinobacter</taxon>
    </lineage>
</organism>
<evidence type="ECO:0000313" key="3">
    <source>
        <dbReference type="EMBL" id="WZF87179.1"/>
    </source>
</evidence>
<proteinExistence type="predicted"/>
<dbReference type="Gene3D" id="1.10.10.10">
    <property type="entry name" value="Winged helix-like DNA-binding domain superfamily/Winged helix DNA-binding domain"/>
    <property type="match status" value="1"/>
</dbReference>
<dbReference type="SUPFAM" id="SSF46785">
    <property type="entry name" value="Winged helix' DNA-binding domain"/>
    <property type="match status" value="1"/>
</dbReference>
<dbReference type="InterPro" id="IPR036388">
    <property type="entry name" value="WH-like_DNA-bd_sf"/>
</dbReference>
<sequence length="375" mass="42043">MHTKKLNISPAWVFRTEDGELFEPVLFRLLESIRDTGKLTVAAEAAGISYRHAWNLLNRATHVFGLPLVIMRKGQGTSLSDLGEKLLWADHRVKARLGPQIDSMASELNDQVQQLLAGSHPVLRLHASHGYAVALLPEFPDQLEINLQYRNPEEALSALNNGECDLASFHFPTCPERAREILAHYRHHLSGNNLKLIRFVTRREGLMFRKNQQNRIQSLHDLADSQLRFIGRDRHSGTRILFNLLLKQQGLAEDAINRSPQQEFTHTAVAAFVAAGMADVGFGVEAAARQFGLTFVELAREHYLLLCREDRLNQTNLSRLIGLMRSEPFIGRLQELPGYAPDNPGEITTFEALIAGDSDNQESEGAGTKAEGFRQ</sequence>
<name>A0ABZ2VY74_9GAMM</name>
<evidence type="ECO:0000313" key="4">
    <source>
        <dbReference type="Proteomes" id="UP001475781"/>
    </source>
</evidence>
<dbReference type="PANTHER" id="PTHR38431:SF1">
    <property type="entry name" value="BLL2305 PROTEIN"/>
    <property type="match status" value="1"/>
</dbReference>